<dbReference type="CDD" id="cd00067">
    <property type="entry name" value="GAL4"/>
    <property type="match status" value="1"/>
</dbReference>
<evidence type="ECO:0000256" key="10">
    <source>
        <dbReference type="ARBA" id="ARBA00042461"/>
    </source>
</evidence>
<evidence type="ECO:0000256" key="3">
    <source>
        <dbReference type="ARBA" id="ARBA00022833"/>
    </source>
</evidence>
<dbReference type="Gene3D" id="4.10.240.10">
    <property type="entry name" value="Zn(2)-C6 fungal-type DNA-binding domain"/>
    <property type="match status" value="1"/>
</dbReference>
<dbReference type="SMART" id="SM00066">
    <property type="entry name" value="GAL4"/>
    <property type="match status" value="1"/>
</dbReference>
<protein>
    <recommendedName>
        <fullName evidence="9">Transcriptional activator of proteases prtT</fullName>
    </recommendedName>
    <alternativeName>
        <fullName evidence="10">Zn(2)-C6 zinc finger-containing protein prtT</fullName>
    </alternativeName>
</protein>
<comment type="subcellular location">
    <subcellularLocation>
        <location evidence="1">Nucleus</location>
    </subcellularLocation>
</comment>
<feature type="domain" description="Zn(2)-C6 fungal-type" evidence="12">
    <location>
        <begin position="12"/>
        <end position="45"/>
    </location>
</feature>
<gene>
    <name evidence="13" type="ORF">BN869_000013572_1</name>
</gene>
<evidence type="ECO:0000256" key="9">
    <source>
        <dbReference type="ARBA" id="ARBA00041135"/>
    </source>
</evidence>
<dbReference type="GO" id="GO:0005634">
    <property type="term" value="C:nucleus"/>
    <property type="evidence" value="ECO:0007669"/>
    <property type="project" value="UniProtKB-SubCell"/>
</dbReference>
<evidence type="ECO:0000256" key="11">
    <source>
        <dbReference type="SAM" id="MobiDB-lite"/>
    </source>
</evidence>
<organism evidence="13">
    <name type="scientific">Bionectria ochroleuca</name>
    <name type="common">Gliocladium roseum</name>
    <dbReference type="NCBI Taxonomy" id="29856"/>
    <lineage>
        <taxon>Eukaryota</taxon>
        <taxon>Fungi</taxon>
        <taxon>Dikarya</taxon>
        <taxon>Ascomycota</taxon>
        <taxon>Pezizomycotina</taxon>
        <taxon>Sordariomycetes</taxon>
        <taxon>Hypocreomycetidae</taxon>
        <taxon>Hypocreales</taxon>
        <taxon>Bionectriaceae</taxon>
        <taxon>Clonostachys</taxon>
    </lineage>
</organism>
<evidence type="ECO:0000256" key="2">
    <source>
        <dbReference type="ARBA" id="ARBA00022723"/>
    </source>
</evidence>
<feature type="compositionally biased region" description="Polar residues" evidence="11">
    <location>
        <begin position="64"/>
        <end position="78"/>
    </location>
</feature>
<evidence type="ECO:0000259" key="12">
    <source>
        <dbReference type="PROSITE" id="PS50048"/>
    </source>
</evidence>
<keyword evidence="7" id="KW-0539">Nucleus</keyword>
<keyword evidence="6" id="KW-0804">Transcription</keyword>
<keyword evidence="3" id="KW-0862">Zinc</keyword>
<sequence length="598" mass="67905">MPPLRSGRASKACDLCRKQKTRCYESTSSKGSCLRCETLSQRCSLESSQSLARPVLAPTRRQSRSSAVNSPSIEQPRSVNDRLERLERTIEDLANQLDSKLDDPRHALNHRRDSNSGDSEYPIQLDPAPVSLLRNAATRTDAYSSQDTDSQLAFQTDVISAGLVSASTAHILLALFHLHYGRWIRFPENIPTEKLLLLVRKSPLLICSIFLIAVRHTTQELADRLAPKLLQESKRLITASLLKVPQPIEFFQAALILSLWSTTIGQVPLSIDSWLLTGYAIQQALASPHFAEVLQSAPHQCTTGVHLDSWCLWNHICAAHLQYCVGTRRQALLNQDQIDRCLNFIKSNSVTNYEQRMVAEVQLYWIIYNKCSLAKNDLVDTKLALEAWQREWIRLFNEPRSQFLQMGFHFAHLLAYCQSLKSPKSVMHSSILKEIVRHSRGIINLAINTMDERTRHLTDHIYHILSFSALTLCRIVQTYEPNLRVASYEIAELDNLVFELINWLKSIGPPCHAAHILGEIVLTQFRKIRPNFFPTPSMVPNSLTDDTEGIFTDGEVSLPADPSLMYSNFVGWEMFDMDAEESLWPEWARSDSDTDRPV</sequence>
<name>A0A0B7KK30_BIOOC</name>
<dbReference type="InterPro" id="IPR036864">
    <property type="entry name" value="Zn2-C6_fun-type_DNA-bd_sf"/>
</dbReference>
<dbReference type="EMBL" id="CDPU01000106">
    <property type="protein sequence ID" value="CEO57514.1"/>
    <property type="molecule type" value="Genomic_DNA"/>
</dbReference>
<comment type="similarity">
    <text evidence="8">Belongs to the prtT family.</text>
</comment>
<dbReference type="PROSITE" id="PS50048">
    <property type="entry name" value="ZN2_CY6_FUNGAL_2"/>
    <property type="match status" value="1"/>
</dbReference>
<evidence type="ECO:0000256" key="4">
    <source>
        <dbReference type="ARBA" id="ARBA00023015"/>
    </source>
</evidence>
<keyword evidence="5" id="KW-0238">DNA-binding</keyword>
<dbReference type="InterPro" id="IPR001138">
    <property type="entry name" value="Zn2Cys6_DnaBD"/>
</dbReference>
<evidence type="ECO:0000256" key="6">
    <source>
        <dbReference type="ARBA" id="ARBA00023163"/>
    </source>
</evidence>
<keyword evidence="4" id="KW-0805">Transcription regulation</keyword>
<accession>A0A0B7KK30</accession>
<evidence type="ECO:0000256" key="5">
    <source>
        <dbReference type="ARBA" id="ARBA00023125"/>
    </source>
</evidence>
<evidence type="ECO:0000313" key="13">
    <source>
        <dbReference type="EMBL" id="CEO57514.1"/>
    </source>
</evidence>
<dbReference type="InterPro" id="IPR051089">
    <property type="entry name" value="prtT"/>
</dbReference>
<feature type="region of interest" description="Disordered" evidence="11">
    <location>
        <begin position="96"/>
        <end position="122"/>
    </location>
</feature>
<dbReference type="PROSITE" id="PS00463">
    <property type="entry name" value="ZN2_CY6_FUNGAL_1"/>
    <property type="match status" value="1"/>
</dbReference>
<proteinExistence type="inferred from homology"/>
<dbReference type="PANTHER" id="PTHR31845:SF34">
    <property type="entry name" value="TRANSCRIPTIONAL ACTIVATOR OF PROTEASES PRTT"/>
    <property type="match status" value="1"/>
</dbReference>
<dbReference type="PANTHER" id="PTHR31845">
    <property type="entry name" value="FINGER DOMAIN PROTEIN, PUTATIVE-RELATED"/>
    <property type="match status" value="1"/>
</dbReference>
<evidence type="ECO:0000256" key="7">
    <source>
        <dbReference type="ARBA" id="ARBA00023242"/>
    </source>
</evidence>
<keyword evidence="2" id="KW-0479">Metal-binding</keyword>
<reference evidence="13" key="1">
    <citation type="submission" date="2015-01" db="EMBL/GenBank/DDBJ databases">
        <authorList>
            <person name="Durling Mikael"/>
        </authorList>
    </citation>
    <scope>NUCLEOTIDE SEQUENCE</scope>
</reference>
<feature type="region of interest" description="Disordered" evidence="11">
    <location>
        <begin position="47"/>
        <end position="81"/>
    </location>
</feature>
<dbReference type="AlphaFoldDB" id="A0A0B7KK30"/>
<evidence type="ECO:0000256" key="1">
    <source>
        <dbReference type="ARBA" id="ARBA00004123"/>
    </source>
</evidence>
<dbReference type="Pfam" id="PF00172">
    <property type="entry name" value="Zn_clus"/>
    <property type="match status" value="1"/>
</dbReference>
<feature type="compositionally biased region" description="Basic and acidic residues" evidence="11">
    <location>
        <begin position="99"/>
        <end position="115"/>
    </location>
</feature>
<dbReference type="GO" id="GO:0000981">
    <property type="term" value="F:DNA-binding transcription factor activity, RNA polymerase II-specific"/>
    <property type="evidence" value="ECO:0007669"/>
    <property type="project" value="InterPro"/>
</dbReference>
<dbReference type="SUPFAM" id="SSF57701">
    <property type="entry name" value="Zn2/Cys6 DNA-binding domain"/>
    <property type="match status" value="1"/>
</dbReference>
<dbReference type="GO" id="GO:0000976">
    <property type="term" value="F:transcription cis-regulatory region binding"/>
    <property type="evidence" value="ECO:0007669"/>
    <property type="project" value="TreeGrafter"/>
</dbReference>
<evidence type="ECO:0000256" key="8">
    <source>
        <dbReference type="ARBA" id="ARBA00038134"/>
    </source>
</evidence>
<dbReference type="GO" id="GO:0008270">
    <property type="term" value="F:zinc ion binding"/>
    <property type="evidence" value="ECO:0007669"/>
    <property type="project" value="InterPro"/>
</dbReference>